<reference evidence="1" key="1">
    <citation type="journal article" date="2023" name="Nat. Commun.">
        <title>Diploid and tetraploid genomes of Acorus and the evolution of monocots.</title>
        <authorList>
            <person name="Ma L."/>
            <person name="Liu K.W."/>
            <person name="Li Z."/>
            <person name="Hsiao Y.Y."/>
            <person name="Qi Y."/>
            <person name="Fu T."/>
            <person name="Tang G.D."/>
            <person name="Zhang D."/>
            <person name="Sun W.H."/>
            <person name="Liu D.K."/>
            <person name="Li Y."/>
            <person name="Chen G.Z."/>
            <person name="Liu X.D."/>
            <person name="Liao X.Y."/>
            <person name="Jiang Y.T."/>
            <person name="Yu X."/>
            <person name="Hao Y."/>
            <person name="Huang J."/>
            <person name="Zhao X.W."/>
            <person name="Ke S."/>
            <person name="Chen Y.Y."/>
            <person name="Wu W.L."/>
            <person name="Hsu J.L."/>
            <person name="Lin Y.F."/>
            <person name="Huang M.D."/>
            <person name="Li C.Y."/>
            <person name="Huang L."/>
            <person name="Wang Z.W."/>
            <person name="Zhao X."/>
            <person name="Zhong W.Y."/>
            <person name="Peng D.H."/>
            <person name="Ahmad S."/>
            <person name="Lan S."/>
            <person name="Zhang J.S."/>
            <person name="Tsai W.C."/>
            <person name="Van de Peer Y."/>
            <person name="Liu Z.J."/>
        </authorList>
    </citation>
    <scope>NUCLEOTIDE SEQUENCE</scope>
    <source>
        <strain evidence="1">SCP</strain>
    </source>
</reference>
<keyword evidence="2" id="KW-1185">Reference proteome</keyword>
<name>A0AAV9A283_ACOGR</name>
<dbReference type="AlphaFoldDB" id="A0AAV9A283"/>
<reference evidence="1" key="2">
    <citation type="submission" date="2023-06" db="EMBL/GenBank/DDBJ databases">
        <authorList>
            <person name="Ma L."/>
            <person name="Liu K.-W."/>
            <person name="Li Z."/>
            <person name="Hsiao Y.-Y."/>
            <person name="Qi Y."/>
            <person name="Fu T."/>
            <person name="Tang G."/>
            <person name="Zhang D."/>
            <person name="Sun W.-H."/>
            <person name="Liu D.-K."/>
            <person name="Li Y."/>
            <person name="Chen G.-Z."/>
            <person name="Liu X.-D."/>
            <person name="Liao X.-Y."/>
            <person name="Jiang Y.-T."/>
            <person name="Yu X."/>
            <person name="Hao Y."/>
            <person name="Huang J."/>
            <person name="Zhao X.-W."/>
            <person name="Ke S."/>
            <person name="Chen Y.-Y."/>
            <person name="Wu W.-L."/>
            <person name="Hsu J.-L."/>
            <person name="Lin Y.-F."/>
            <person name="Huang M.-D."/>
            <person name="Li C.-Y."/>
            <person name="Huang L."/>
            <person name="Wang Z.-W."/>
            <person name="Zhao X."/>
            <person name="Zhong W.-Y."/>
            <person name="Peng D.-H."/>
            <person name="Ahmad S."/>
            <person name="Lan S."/>
            <person name="Zhang J.-S."/>
            <person name="Tsai W.-C."/>
            <person name="Van De Peer Y."/>
            <person name="Liu Z.-J."/>
        </authorList>
    </citation>
    <scope>NUCLEOTIDE SEQUENCE</scope>
    <source>
        <strain evidence="1">SCP</strain>
        <tissue evidence="1">Leaves</tissue>
    </source>
</reference>
<dbReference type="Proteomes" id="UP001179952">
    <property type="component" value="Unassembled WGS sequence"/>
</dbReference>
<evidence type="ECO:0000313" key="1">
    <source>
        <dbReference type="EMBL" id="KAK1258090.1"/>
    </source>
</evidence>
<dbReference type="EMBL" id="JAUJYN010000025">
    <property type="protein sequence ID" value="KAK1258090.1"/>
    <property type="molecule type" value="Genomic_DNA"/>
</dbReference>
<protein>
    <submittedName>
        <fullName evidence="1">Uncharacterized protein</fullName>
    </submittedName>
</protein>
<sequence>MALVTPPSPHNPHHPDLYIANTYHSLMMVDRMGSVTTPVSTHVEGKLILFANELDIHKNESIFFTNTNMRYNRRDMRKVSEEQHQQSNDQLREIRKMIDSLKPQHQQQTS</sequence>
<organism evidence="1 2">
    <name type="scientific">Acorus gramineus</name>
    <name type="common">Dwarf sweet flag</name>
    <dbReference type="NCBI Taxonomy" id="55184"/>
    <lineage>
        <taxon>Eukaryota</taxon>
        <taxon>Viridiplantae</taxon>
        <taxon>Streptophyta</taxon>
        <taxon>Embryophyta</taxon>
        <taxon>Tracheophyta</taxon>
        <taxon>Spermatophyta</taxon>
        <taxon>Magnoliopsida</taxon>
        <taxon>Liliopsida</taxon>
        <taxon>Acoraceae</taxon>
        <taxon>Acorus</taxon>
    </lineage>
</organism>
<dbReference type="Gene3D" id="2.120.10.30">
    <property type="entry name" value="TolB, C-terminal domain"/>
    <property type="match status" value="1"/>
</dbReference>
<dbReference type="InterPro" id="IPR011042">
    <property type="entry name" value="6-blade_b-propeller_TolB-like"/>
</dbReference>
<comment type="caution">
    <text evidence="1">The sequence shown here is derived from an EMBL/GenBank/DDBJ whole genome shotgun (WGS) entry which is preliminary data.</text>
</comment>
<proteinExistence type="predicted"/>
<gene>
    <name evidence="1" type="ORF">QJS04_geneDACA012284</name>
</gene>
<evidence type="ECO:0000313" key="2">
    <source>
        <dbReference type="Proteomes" id="UP001179952"/>
    </source>
</evidence>
<accession>A0AAV9A283</accession>